<feature type="signal peptide" evidence="2">
    <location>
        <begin position="1"/>
        <end position="26"/>
    </location>
</feature>
<evidence type="ECO:0000256" key="1">
    <source>
        <dbReference type="ARBA" id="ARBA00006987"/>
    </source>
</evidence>
<dbReference type="Pfam" id="PF03401">
    <property type="entry name" value="TctC"/>
    <property type="match status" value="1"/>
</dbReference>
<dbReference type="CDD" id="cd13578">
    <property type="entry name" value="PBP2_Bug27"/>
    <property type="match status" value="1"/>
</dbReference>
<gene>
    <name evidence="3" type="ORF">CAL13_18695</name>
</gene>
<protein>
    <submittedName>
        <fullName evidence="3">Twin-arginine translocation pathway signal</fullName>
    </submittedName>
</protein>
<evidence type="ECO:0000256" key="2">
    <source>
        <dbReference type="SAM" id="SignalP"/>
    </source>
</evidence>
<dbReference type="Proteomes" id="UP000194139">
    <property type="component" value="Chromosome"/>
</dbReference>
<dbReference type="InterPro" id="IPR042100">
    <property type="entry name" value="Bug_dom1"/>
</dbReference>
<dbReference type="InterPro" id="IPR005064">
    <property type="entry name" value="BUG"/>
</dbReference>
<comment type="similarity">
    <text evidence="1">Belongs to the UPF0065 (bug) family.</text>
</comment>
<dbReference type="SUPFAM" id="SSF53850">
    <property type="entry name" value="Periplasmic binding protein-like II"/>
    <property type="match status" value="1"/>
</dbReference>
<dbReference type="EMBL" id="CP021109">
    <property type="protein sequence ID" value="ARP88824.1"/>
    <property type="molecule type" value="Genomic_DNA"/>
</dbReference>
<evidence type="ECO:0000313" key="3">
    <source>
        <dbReference type="EMBL" id="ARP88824.1"/>
    </source>
</evidence>
<dbReference type="PIRSF" id="PIRSF017082">
    <property type="entry name" value="YflP"/>
    <property type="match status" value="1"/>
</dbReference>
<dbReference type="AlphaFoldDB" id="A0A1W6Z6L1"/>
<name>A0A1W6Z6L1_9BORD</name>
<dbReference type="PANTHER" id="PTHR42928:SF5">
    <property type="entry name" value="BLR1237 PROTEIN"/>
    <property type="match status" value="1"/>
</dbReference>
<proteinExistence type="inferred from homology"/>
<keyword evidence="2" id="KW-0732">Signal</keyword>
<dbReference type="Gene3D" id="3.40.190.10">
    <property type="entry name" value="Periplasmic binding protein-like II"/>
    <property type="match status" value="1"/>
</dbReference>
<dbReference type="Gene3D" id="3.40.190.150">
    <property type="entry name" value="Bordetella uptake gene, domain 1"/>
    <property type="match status" value="1"/>
</dbReference>
<reference evidence="3 4" key="1">
    <citation type="submission" date="2017-05" db="EMBL/GenBank/DDBJ databases">
        <title>Complete and WGS of Bordetella genogroups.</title>
        <authorList>
            <person name="Spilker T."/>
            <person name="LiPuma J."/>
        </authorList>
    </citation>
    <scope>NUCLEOTIDE SEQUENCE [LARGE SCALE GENOMIC DNA]</scope>
    <source>
        <strain evidence="3 4">AU17164</strain>
    </source>
</reference>
<sequence length="325" mass="34457">MIATCRALAAWSVGLVMALTAAASQAAWPERPVTLVVPFTPGTGIDLIARQLSAALPKTLGQPVVVENLAGASGNIGTEKVARAAPDGYTFLVTVNTFVMNQPLYREKLHYDPVKDFAPVSLTSWGTLLLVTHPSNPVNTVRQMEDAARKQPGKLTYGTPGVGTPHHLAMALLLDQTKVSLLHVPYKGTAGAVTDMLAGRLDYMFLPVHVALPQIKAGKLKAIATGSPKRMPQLPDVPTLTESGLQGADVDMWYGVLAPRGTPKEIVDSLNRQIAEALKAPSVATAFEAQGMVPATSTPEEFGALIAKDAKRWSDVVDRAGIKAD</sequence>
<dbReference type="PANTHER" id="PTHR42928">
    <property type="entry name" value="TRICARBOXYLATE-BINDING PROTEIN"/>
    <property type="match status" value="1"/>
</dbReference>
<organism evidence="3 4">
    <name type="scientific">Bordetella genomosp. 9</name>
    <dbReference type="NCBI Taxonomy" id="1416803"/>
    <lineage>
        <taxon>Bacteria</taxon>
        <taxon>Pseudomonadati</taxon>
        <taxon>Pseudomonadota</taxon>
        <taxon>Betaproteobacteria</taxon>
        <taxon>Burkholderiales</taxon>
        <taxon>Alcaligenaceae</taxon>
        <taxon>Bordetella</taxon>
    </lineage>
</organism>
<evidence type="ECO:0000313" key="4">
    <source>
        <dbReference type="Proteomes" id="UP000194139"/>
    </source>
</evidence>
<accession>A0A1W6Z6L1</accession>
<feature type="chain" id="PRO_5012709864" evidence="2">
    <location>
        <begin position="27"/>
        <end position="325"/>
    </location>
</feature>
<keyword evidence="4" id="KW-1185">Reference proteome</keyword>